<dbReference type="PANTHER" id="PTHR11527">
    <property type="entry name" value="HEAT-SHOCK PROTEIN 20 FAMILY MEMBER"/>
    <property type="match status" value="1"/>
</dbReference>
<name>A0A6A8G535_9EURY</name>
<comment type="caution">
    <text evidence="4">The sequence shown here is derived from an EMBL/GenBank/DDBJ whole genome shotgun (WGS) entry which is preliminary data.</text>
</comment>
<dbReference type="Pfam" id="PF00011">
    <property type="entry name" value="HSP20"/>
    <property type="match status" value="1"/>
</dbReference>
<dbReference type="InterPro" id="IPR008978">
    <property type="entry name" value="HSP20-like_chaperone"/>
</dbReference>
<evidence type="ECO:0000313" key="5">
    <source>
        <dbReference type="Proteomes" id="UP000443423"/>
    </source>
</evidence>
<dbReference type="Proteomes" id="UP000443423">
    <property type="component" value="Unassembled WGS sequence"/>
</dbReference>
<gene>
    <name evidence="4" type="ORF">GJR99_06745</name>
</gene>
<sequence>MIPKYVVPSVGDCSVSTDQNVVDRIQDRFTARSEDRSFPVDIEARPKEFVVTAELPGVKKQDIDVTVHKNRLRIATGTGGGVEGTLLQRERSRGQRERIVRLPGPVDQRHVSASYNDGVLWVTLKKRGR</sequence>
<keyword evidence="5" id="KW-1185">Reference proteome</keyword>
<dbReference type="InterPro" id="IPR031107">
    <property type="entry name" value="Small_HSP"/>
</dbReference>
<dbReference type="AlphaFoldDB" id="A0A6A8G535"/>
<dbReference type="Gene3D" id="2.60.40.790">
    <property type="match status" value="1"/>
</dbReference>
<dbReference type="SUPFAM" id="SSF49764">
    <property type="entry name" value="HSP20-like chaperones"/>
    <property type="match status" value="1"/>
</dbReference>
<dbReference type="CDD" id="cd06464">
    <property type="entry name" value="ACD_sHsps-like"/>
    <property type="match status" value="1"/>
</dbReference>
<comment type="similarity">
    <text evidence="1 2">Belongs to the small heat shock protein (HSP20) family.</text>
</comment>
<evidence type="ECO:0000256" key="1">
    <source>
        <dbReference type="PROSITE-ProRule" id="PRU00285"/>
    </source>
</evidence>
<dbReference type="PROSITE" id="PS01031">
    <property type="entry name" value="SHSP"/>
    <property type="match status" value="1"/>
</dbReference>
<protein>
    <submittedName>
        <fullName evidence="4">Hsp20 family protein</fullName>
    </submittedName>
</protein>
<evidence type="ECO:0000313" key="4">
    <source>
        <dbReference type="EMBL" id="MRW96274.1"/>
    </source>
</evidence>
<feature type="domain" description="SHSP" evidence="3">
    <location>
        <begin position="31"/>
        <end position="129"/>
    </location>
</feature>
<accession>A0A6A8G535</accession>
<reference evidence="4 5" key="1">
    <citation type="submission" date="2019-11" db="EMBL/GenBank/DDBJ databases">
        <title>Whole genome sequence of Haloferax sp. MBLA0078.</title>
        <authorList>
            <person name="Seo M.-J."/>
            <person name="Cho E.-S."/>
        </authorList>
    </citation>
    <scope>NUCLEOTIDE SEQUENCE [LARGE SCALE GENOMIC DNA]</scope>
    <source>
        <strain evidence="4 5">MBLA0078</strain>
    </source>
</reference>
<dbReference type="EMBL" id="WKJQ01000001">
    <property type="protein sequence ID" value="MRW96274.1"/>
    <property type="molecule type" value="Genomic_DNA"/>
</dbReference>
<evidence type="ECO:0000256" key="2">
    <source>
        <dbReference type="RuleBase" id="RU003616"/>
    </source>
</evidence>
<dbReference type="InterPro" id="IPR002068">
    <property type="entry name" value="A-crystallin/Hsp20_dom"/>
</dbReference>
<proteinExistence type="inferred from homology"/>
<evidence type="ECO:0000259" key="3">
    <source>
        <dbReference type="PROSITE" id="PS01031"/>
    </source>
</evidence>
<organism evidence="4 5">
    <name type="scientific">Haloferax marinum</name>
    <dbReference type="NCBI Taxonomy" id="2666143"/>
    <lineage>
        <taxon>Archaea</taxon>
        <taxon>Methanobacteriati</taxon>
        <taxon>Methanobacteriota</taxon>
        <taxon>Stenosarchaea group</taxon>
        <taxon>Halobacteria</taxon>
        <taxon>Halobacteriales</taxon>
        <taxon>Haloferacaceae</taxon>
        <taxon>Haloferax</taxon>
    </lineage>
</organism>